<reference evidence="2" key="1">
    <citation type="submission" date="2022-11" db="UniProtKB">
        <authorList>
            <consortium name="WormBaseParasite"/>
        </authorList>
    </citation>
    <scope>IDENTIFICATION</scope>
</reference>
<name>A0A915CII5_PARUN</name>
<sequence length="49" mass="5707">MTQLGRRNEAIAILIDYPKGFTNFFFAIRIFHLAGHHCKELRKINCSIT</sequence>
<dbReference type="WBParaSite" id="PgR209X_g004_t01">
    <property type="protein sequence ID" value="PgR209X_g004_t01"/>
    <property type="gene ID" value="PgR209X_g004"/>
</dbReference>
<evidence type="ECO:0000313" key="2">
    <source>
        <dbReference type="WBParaSite" id="PgR209X_g004_t01"/>
    </source>
</evidence>
<evidence type="ECO:0000313" key="1">
    <source>
        <dbReference type="Proteomes" id="UP000887569"/>
    </source>
</evidence>
<keyword evidence="1" id="KW-1185">Reference proteome</keyword>
<dbReference type="AlphaFoldDB" id="A0A915CII5"/>
<accession>A0A915CII5</accession>
<dbReference type="Proteomes" id="UP000887569">
    <property type="component" value="Unplaced"/>
</dbReference>
<organism evidence="1 2">
    <name type="scientific">Parascaris univalens</name>
    <name type="common">Nematode worm</name>
    <dbReference type="NCBI Taxonomy" id="6257"/>
    <lineage>
        <taxon>Eukaryota</taxon>
        <taxon>Metazoa</taxon>
        <taxon>Ecdysozoa</taxon>
        <taxon>Nematoda</taxon>
        <taxon>Chromadorea</taxon>
        <taxon>Rhabditida</taxon>
        <taxon>Spirurina</taxon>
        <taxon>Ascaridomorpha</taxon>
        <taxon>Ascaridoidea</taxon>
        <taxon>Ascarididae</taxon>
        <taxon>Parascaris</taxon>
    </lineage>
</organism>
<protein>
    <submittedName>
        <fullName evidence="2">Uncharacterized protein</fullName>
    </submittedName>
</protein>
<proteinExistence type="predicted"/>